<feature type="domain" description="Metallo-beta-lactamase" evidence="1">
    <location>
        <begin position="79"/>
        <end position="299"/>
    </location>
</feature>
<sequence>MVAVSEDYIKVSFQPAAKIEGSGKPSHWKDAKATAFQNPWPSYQDVTFRDVARFFSMKFPPVPQDIDNLIPSVRPTWGKQNSLELPCRIDEVPEIDVIVISHNHYDHCDAETIKAFSKRTRPPHVFAPLGNTDLFRSMGIPKERIHCLDWWEGRHLEVEIDSKPSEGKGCKATVSFDLTCTPSQHQANRGILDRNKSLWGSWVVQEVPPLESERKEGVKVYFAGDTGYRAVREGADEEEVPCCPAFKEIGERFGGFDFAMIPIGAYEPRSFMSRFHVAPQDSVRIFKDIRAKKALGMHWGTWALTSEEVTEPPRKLAEERKKAGIPEDDFDVCKLGETCFF</sequence>
<dbReference type="Proteomes" id="UP000757232">
    <property type="component" value="Unassembled WGS sequence"/>
</dbReference>
<dbReference type="GO" id="GO:0070292">
    <property type="term" value="P:N-acylphosphatidylethanolamine metabolic process"/>
    <property type="evidence" value="ECO:0007669"/>
    <property type="project" value="TreeGrafter"/>
</dbReference>
<dbReference type="EMBL" id="LNZH02000143">
    <property type="protein sequence ID" value="OCB90014.1"/>
    <property type="molecule type" value="Genomic_DNA"/>
</dbReference>
<dbReference type="SUPFAM" id="SSF56281">
    <property type="entry name" value="Metallo-hydrolase/oxidoreductase"/>
    <property type="match status" value="1"/>
</dbReference>
<dbReference type="AlphaFoldDB" id="A0A9Q5I1W4"/>
<dbReference type="InterPro" id="IPR001279">
    <property type="entry name" value="Metallo-B-lactamas"/>
</dbReference>
<dbReference type="Gene3D" id="3.60.15.10">
    <property type="entry name" value="Ribonuclease Z/Hydroxyacylglutathione hydrolase-like"/>
    <property type="match status" value="1"/>
</dbReference>
<dbReference type="PANTHER" id="PTHR15032:SF4">
    <property type="entry name" value="N-ACYL-PHOSPHATIDYLETHANOLAMINE-HYDROLYZING PHOSPHOLIPASE D"/>
    <property type="match status" value="1"/>
</dbReference>
<dbReference type="OrthoDB" id="332863at2759"/>
<dbReference type="PANTHER" id="PTHR15032">
    <property type="entry name" value="N-ACYL-PHOSPHATIDYLETHANOLAMINE-HYDROLYZING PHOSPHOLIPASE D"/>
    <property type="match status" value="1"/>
</dbReference>
<dbReference type="Pfam" id="PF12706">
    <property type="entry name" value="Lactamase_B_2"/>
    <property type="match status" value="1"/>
</dbReference>
<dbReference type="GO" id="GO:0070291">
    <property type="term" value="P:N-acylethanolamine metabolic process"/>
    <property type="evidence" value="ECO:0007669"/>
    <property type="project" value="TreeGrafter"/>
</dbReference>
<organism evidence="2 3">
    <name type="scientific">Sanghuangporus baumii</name>
    <name type="common">Phellinus baumii</name>
    <dbReference type="NCBI Taxonomy" id="108892"/>
    <lineage>
        <taxon>Eukaryota</taxon>
        <taxon>Fungi</taxon>
        <taxon>Dikarya</taxon>
        <taxon>Basidiomycota</taxon>
        <taxon>Agaricomycotina</taxon>
        <taxon>Agaricomycetes</taxon>
        <taxon>Hymenochaetales</taxon>
        <taxon>Hymenochaetaceae</taxon>
        <taxon>Sanghuangporus</taxon>
    </lineage>
</organism>
<dbReference type="InterPro" id="IPR036866">
    <property type="entry name" value="RibonucZ/Hydroxyglut_hydro"/>
</dbReference>
<proteinExistence type="predicted"/>
<evidence type="ECO:0000313" key="2">
    <source>
        <dbReference type="EMBL" id="OCB90014.1"/>
    </source>
</evidence>
<accession>A0A9Q5I1W4</accession>
<keyword evidence="3" id="KW-1185">Reference proteome</keyword>
<dbReference type="GO" id="GO:0070290">
    <property type="term" value="F:N-acylphosphatidylethanolamine-specific phospholipase D activity"/>
    <property type="evidence" value="ECO:0007669"/>
    <property type="project" value="TreeGrafter"/>
</dbReference>
<name>A0A9Q5I1W4_SANBA</name>
<comment type="caution">
    <text evidence="2">The sequence shown here is derived from an EMBL/GenBank/DDBJ whole genome shotgun (WGS) entry which is preliminary data.</text>
</comment>
<gene>
    <name evidence="2" type="ORF">A7U60_g2774</name>
</gene>
<evidence type="ECO:0000259" key="1">
    <source>
        <dbReference type="Pfam" id="PF12706"/>
    </source>
</evidence>
<dbReference type="GO" id="GO:0005737">
    <property type="term" value="C:cytoplasm"/>
    <property type="evidence" value="ECO:0007669"/>
    <property type="project" value="TreeGrafter"/>
</dbReference>
<reference evidence="2" key="1">
    <citation type="submission" date="2016-06" db="EMBL/GenBank/DDBJ databases">
        <title>Draft Genome sequence of the fungus Inonotus baumii.</title>
        <authorList>
            <person name="Zhu H."/>
            <person name="Lin W."/>
        </authorList>
    </citation>
    <scope>NUCLEOTIDE SEQUENCE</scope>
    <source>
        <strain evidence="2">821</strain>
    </source>
</reference>
<protein>
    <submittedName>
        <fullName evidence="2">Metallo-hydrolase/oxidoreductase</fullName>
    </submittedName>
</protein>
<evidence type="ECO:0000313" key="3">
    <source>
        <dbReference type="Proteomes" id="UP000757232"/>
    </source>
</evidence>